<organism evidence="2 3">
    <name type="scientific">Hyalomma marginatum</name>
    <dbReference type="NCBI Taxonomy" id="34627"/>
    <lineage>
        <taxon>Eukaryota</taxon>
        <taxon>Metazoa</taxon>
        <taxon>Ecdysozoa</taxon>
        <taxon>Arthropoda</taxon>
        <taxon>Chelicerata</taxon>
        <taxon>Arachnida</taxon>
        <taxon>Acari</taxon>
        <taxon>Parasitiformes</taxon>
        <taxon>Ixodida</taxon>
        <taxon>Ixodoidea</taxon>
        <taxon>Ixodidae</taxon>
        <taxon>Hyalomminae</taxon>
        <taxon>Hyalomma</taxon>
    </lineage>
</organism>
<feature type="signal peptide" evidence="1">
    <location>
        <begin position="1"/>
        <end position="15"/>
    </location>
</feature>
<keyword evidence="1" id="KW-0732">Signal</keyword>
<protein>
    <submittedName>
        <fullName evidence="2">Uncharacterized protein</fullName>
    </submittedName>
</protein>
<feature type="non-terminal residue" evidence="2">
    <location>
        <position position="1"/>
    </location>
</feature>
<comment type="caution">
    <text evidence="2">The sequence shown here is derived from an EMBL/GenBank/DDBJ whole genome shotgun (WGS) entry which is preliminary data.</text>
</comment>
<keyword evidence="3" id="KW-1185">Reference proteome</keyword>
<gene>
    <name evidence="2" type="ORF">MHYMCMPASI_00763</name>
</gene>
<reference evidence="2" key="1">
    <citation type="submission" date="2021-06" db="EMBL/GenBank/DDBJ databases">
        <authorList>
            <person name="Nardi T."/>
            <person name="Nardi T."/>
        </authorList>
    </citation>
    <scope>NUCLEOTIDE SEQUENCE</scope>
</reference>
<accession>A0A8S4C260</accession>
<sequence>VIVGLVGVVQVVVEAVVVGAKESLAKTHAYTTYTCPALSLPSRSATGAPIKYIPPLSSQLISPALAIEDPVLMYNKRFIIRQSLYHSFCSLKQGLGLGDYTTFSTKFRTSIIDFHLDPLYVF</sequence>
<feature type="chain" id="PRO_5035891520" evidence="1">
    <location>
        <begin position="16"/>
        <end position="122"/>
    </location>
</feature>
<dbReference type="Proteomes" id="UP000837675">
    <property type="component" value="Unassembled WGS sequence"/>
</dbReference>
<name>A0A8S4C260_9ACAR</name>
<dbReference type="AlphaFoldDB" id="A0A8S4C260"/>
<proteinExistence type="predicted"/>
<dbReference type="EMBL" id="CAJVAF010000304">
    <property type="protein sequence ID" value="CAG7594358.1"/>
    <property type="molecule type" value="Genomic_DNA"/>
</dbReference>
<evidence type="ECO:0000313" key="2">
    <source>
        <dbReference type="EMBL" id="CAG7594358.1"/>
    </source>
</evidence>
<evidence type="ECO:0000256" key="1">
    <source>
        <dbReference type="SAM" id="SignalP"/>
    </source>
</evidence>
<evidence type="ECO:0000313" key="3">
    <source>
        <dbReference type="Proteomes" id="UP000837675"/>
    </source>
</evidence>